<feature type="compositionally biased region" description="Polar residues" evidence="1">
    <location>
        <begin position="88"/>
        <end position="121"/>
    </location>
</feature>
<evidence type="ECO:0000256" key="1">
    <source>
        <dbReference type="SAM" id="MobiDB-lite"/>
    </source>
</evidence>
<dbReference type="EMBL" id="CP003340">
    <property type="protein sequence ID" value="AFC73784.1"/>
    <property type="molecule type" value="Genomic_DNA"/>
</dbReference>
<dbReference type="KEGG" id="rmo:MCI_04785"/>
<feature type="region of interest" description="Disordered" evidence="1">
    <location>
        <begin position="88"/>
        <end position="126"/>
    </location>
</feature>
<dbReference type="AlphaFoldDB" id="H8KBR8"/>
<protein>
    <submittedName>
        <fullName evidence="2">Uncharacterized protein</fullName>
    </submittedName>
</protein>
<reference evidence="3" key="1">
    <citation type="submission" date="2012-02" db="EMBL/GenBank/DDBJ databases">
        <title>Complete genome sequence of Rickettsia montanensis strain OSU 85-930.</title>
        <authorList>
            <person name="Johnson S.L."/>
            <person name="Munk A.C."/>
            <person name="Han S."/>
            <person name="Bruce D.C."/>
            <person name="Dasch G.A."/>
        </authorList>
    </citation>
    <scope>NUCLEOTIDE SEQUENCE [LARGE SCALE GENOMIC DNA]</scope>
    <source>
        <strain evidence="3">OSU 85-930</strain>
    </source>
</reference>
<gene>
    <name evidence="2" type="ordered locus">MCI_04785</name>
</gene>
<accession>H8KBR8</accession>
<keyword evidence="3" id="KW-1185">Reference proteome</keyword>
<evidence type="ECO:0000313" key="3">
    <source>
        <dbReference type="Proteomes" id="UP000008008"/>
    </source>
</evidence>
<dbReference type="HOGENOM" id="CLU_826055_0_0_5"/>
<name>H8KBR8_RICMS</name>
<dbReference type="RefSeq" id="WP_014409857.1">
    <property type="nucleotide sequence ID" value="NC_017043.1"/>
</dbReference>
<dbReference type="Proteomes" id="UP000008008">
    <property type="component" value="Chromosome"/>
</dbReference>
<proteinExistence type="predicted"/>
<sequence>MSRTKEEYAAQIYAAEEHRRRQANYSDNDAELLGVIIVCAGYACYKAVEGTVKVTVTGSKIIENAYKIGSGQIAVLSTDAESKITYITKHSSSRGNTSTPTQSMTTNPVDPLEQTPTNTPTSKREKAKIYGKKLVDSAEIGAKTLSNAYKVTTGTIEVVAPGSDFNSNGKEKFIFSEHTKRKVVQKEFKTENGYKCGIALEETIEASLTLRLNNKRIVKIKEFRSMIIPDTTEDTGETFDISLILKYSNGANMPKADPAFLKIHYGRDGKLNNLSLPNPPIIFHNQWYPALTVYKGELCSLPISSGYCRYLNKKILENNGSIEISHVDPQFTIELLGE</sequence>
<organism evidence="2 3">
    <name type="scientific">Rickettsia montanensis (strain OSU 85-930)</name>
    <dbReference type="NCBI Taxonomy" id="1105114"/>
    <lineage>
        <taxon>Bacteria</taxon>
        <taxon>Pseudomonadati</taxon>
        <taxon>Pseudomonadota</taxon>
        <taxon>Alphaproteobacteria</taxon>
        <taxon>Rickettsiales</taxon>
        <taxon>Rickettsiaceae</taxon>
        <taxon>Rickettsieae</taxon>
        <taxon>Rickettsia</taxon>
        <taxon>spotted fever group</taxon>
    </lineage>
</organism>
<evidence type="ECO:0000313" key="2">
    <source>
        <dbReference type="EMBL" id="AFC73784.1"/>
    </source>
</evidence>